<name>A0A195D3M3_9HYME</name>
<protein>
    <submittedName>
        <fullName evidence="2">Uncharacterized protein</fullName>
    </submittedName>
</protein>
<keyword evidence="1" id="KW-0472">Membrane</keyword>
<feature type="transmembrane region" description="Helical" evidence="1">
    <location>
        <begin position="135"/>
        <end position="158"/>
    </location>
</feature>
<keyword evidence="1" id="KW-1133">Transmembrane helix</keyword>
<dbReference type="Proteomes" id="UP000078542">
    <property type="component" value="Unassembled WGS sequence"/>
</dbReference>
<evidence type="ECO:0000313" key="3">
    <source>
        <dbReference type="Proteomes" id="UP000078542"/>
    </source>
</evidence>
<proteinExistence type="predicted"/>
<keyword evidence="1" id="KW-0812">Transmembrane</keyword>
<sequence>QANFYTQLIHNSLQTATTSDTDLHHVKSVHDLSTQIVSELGTTSITIGLIIVITIHFLTDNNFDIIIFTQDATAEIMITTLGKIPNEMYYLEDTTAGKKIAAYSTESRTILDHSHTTLASIETAKSDEYSERSTLLIILLTTLLIILFMCCVTACIIARSRSRHAFLAKSDVECSPDCGGINQPLLDKASDTTSKTNSMRN</sequence>
<dbReference type="EMBL" id="KQ976885">
    <property type="protein sequence ID" value="KYN07497.1"/>
    <property type="molecule type" value="Genomic_DNA"/>
</dbReference>
<evidence type="ECO:0000256" key="1">
    <source>
        <dbReference type="SAM" id="Phobius"/>
    </source>
</evidence>
<dbReference type="AlphaFoldDB" id="A0A195D3M3"/>
<accession>A0A195D3M3</accession>
<gene>
    <name evidence="2" type="ORF">ALC62_01699</name>
</gene>
<feature type="non-terminal residue" evidence="2">
    <location>
        <position position="1"/>
    </location>
</feature>
<feature type="transmembrane region" description="Helical" evidence="1">
    <location>
        <begin position="36"/>
        <end position="58"/>
    </location>
</feature>
<evidence type="ECO:0000313" key="2">
    <source>
        <dbReference type="EMBL" id="KYN07497.1"/>
    </source>
</evidence>
<reference evidence="2 3" key="1">
    <citation type="submission" date="2016-03" db="EMBL/GenBank/DDBJ databases">
        <title>Cyphomyrmex costatus WGS genome.</title>
        <authorList>
            <person name="Nygaard S."/>
            <person name="Hu H."/>
            <person name="Boomsma J."/>
            <person name="Zhang G."/>
        </authorList>
    </citation>
    <scope>NUCLEOTIDE SEQUENCE [LARGE SCALE GENOMIC DNA]</scope>
    <source>
        <strain evidence="2">MS0001</strain>
        <tissue evidence="2">Whole body</tissue>
    </source>
</reference>
<keyword evidence="3" id="KW-1185">Reference proteome</keyword>
<organism evidence="2 3">
    <name type="scientific">Cyphomyrmex costatus</name>
    <dbReference type="NCBI Taxonomy" id="456900"/>
    <lineage>
        <taxon>Eukaryota</taxon>
        <taxon>Metazoa</taxon>
        <taxon>Ecdysozoa</taxon>
        <taxon>Arthropoda</taxon>
        <taxon>Hexapoda</taxon>
        <taxon>Insecta</taxon>
        <taxon>Pterygota</taxon>
        <taxon>Neoptera</taxon>
        <taxon>Endopterygota</taxon>
        <taxon>Hymenoptera</taxon>
        <taxon>Apocrita</taxon>
        <taxon>Aculeata</taxon>
        <taxon>Formicoidea</taxon>
        <taxon>Formicidae</taxon>
        <taxon>Myrmicinae</taxon>
        <taxon>Cyphomyrmex</taxon>
    </lineage>
</organism>